<reference evidence="2" key="1">
    <citation type="submission" date="2020-01" db="EMBL/GenBank/DDBJ databases">
        <authorList>
            <person name="Mishra B."/>
        </authorList>
    </citation>
    <scope>NUCLEOTIDE SEQUENCE [LARGE SCALE GENOMIC DNA]</scope>
</reference>
<evidence type="ECO:0008006" key="4">
    <source>
        <dbReference type="Google" id="ProtNLM"/>
    </source>
</evidence>
<evidence type="ECO:0000313" key="2">
    <source>
        <dbReference type="EMBL" id="CAA7033106.1"/>
    </source>
</evidence>
<name>A0A6D2J739_9BRAS</name>
<evidence type="ECO:0000313" key="3">
    <source>
        <dbReference type="Proteomes" id="UP000467841"/>
    </source>
</evidence>
<gene>
    <name evidence="2" type="ORF">MERR_LOCUS20341</name>
</gene>
<protein>
    <recommendedName>
        <fullName evidence="4">Knottin scorpion toxin-like domain-containing protein</fullName>
    </recommendedName>
</protein>
<accession>A0A6D2J739</accession>
<proteinExistence type="predicted"/>
<dbReference type="EMBL" id="CACVBM020001129">
    <property type="protein sequence ID" value="CAA7033106.1"/>
    <property type="molecule type" value="Genomic_DNA"/>
</dbReference>
<feature type="chain" id="PRO_5025517289" description="Knottin scorpion toxin-like domain-containing protein" evidence="1">
    <location>
        <begin position="31"/>
        <end position="106"/>
    </location>
</feature>
<dbReference type="OrthoDB" id="1022584at2759"/>
<feature type="signal peptide" evidence="1">
    <location>
        <begin position="1"/>
        <end position="30"/>
    </location>
</feature>
<sequence length="106" mass="11882">MENLRLSTVVFAAVVVCLSVVLLSPIEVEGKSDFLTRRKKCDFPLGICYLWQSNKVCNDRCLSAKSRRGHELFDGRCRPNGATISLVMDCYCCYYDGVTGAEKESM</sequence>
<keyword evidence="3" id="KW-1185">Reference proteome</keyword>
<keyword evidence="1" id="KW-0732">Signal</keyword>
<comment type="caution">
    <text evidence="2">The sequence shown here is derived from an EMBL/GenBank/DDBJ whole genome shotgun (WGS) entry which is preliminary data.</text>
</comment>
<organism evidence="2 3">
    <name type="scientific">Microthlaspi erraticum</name>
    <dbReference type="NCBI Taxonomy" id="1685480"/>
    <lineage>
        <taxon>Eukaryota</taxon>
        <taxon>Viridiplantae</taxon>
        <taxon>Streptophyta</taxon>
        <taxon>Embryophyta</taxon>
        <taxon>Tracheophyta</taxon>
        <taxon>Spermatophyta</taxon>
        <taxon>Magnoliopsida</taxon>
        <taxon>eudicotyledons</taxon>
        <taxon>Gunneridae</taxon>
        <taxon>Pentapetalae</taxon>
        <taxon>rosids</taxon>
        <taxon>malvids</taxon>
        <taxon>Brassicales</taxon>
        <taxon>Brassicaceae</taxon>
        <taxon>Coluteocarpeae</taxon>
        <taxon>Microthlaspi</taxon>
    </lineage>
</organism>
<evidence type="ECO:0000256" key="1">
    <source>
        <dbReference type="SAM" id="SignalP"/>
    </source>
</evidence>
<dbReference type="AlphaFoldDB" id="A0A6D2J739"/>
<dbReference type="Proteomes" id="UP000467841">
    <property type="component" value="Unassembled WGS sequence"/>
</dbReference>